<name>A0A0F9HQC9_9ZZZZ</name>
<sequence length="147" mass="15893">MDDVAEIDTSDPPIPEMHAMTIAEAVTSARPSVIVFATPAFCVSRICGPTKDVVDELFEEYKGEVNFVHIEPWEMDPLRTGQGFEPVPAMLEWGLCSAGGCSEPWVFLVDGEGNVAAKFEAVVTLDELKQALTPLVGASDVGNGFRY</sequence>
<gene>
    <name evidence="2" type="ORF">LCGC14_1676700</name>
</gene>
<accession>A0A0F9HQC9</accession>
<dbReference type="PROSITE" id="PS51352">
    <property type="entry name" value="THIOREDOXIN_2"/>
    <property type="match status" value="1"/>
</dbReference>
<evidence type="ECO:0000313" key="2">
    <source>
        <dbReference type="EMBL" id="KKM17347.1"/>
    </source>
</evidence>
<dbReference type="SUPFAM" id="SSF52833">
    <property type="entry name" value="Thioredoxin-like"/>
    <property type="match status" value="1"/>
</dbReference>
<dbReference type="InterPro" id="IPR013766">
    <property type="entry name" value="Thioredoxin_domain"/>
</dbReference>
<dbReference type="EMBL" id="LAZR01014473">
    <property type="protein sequence ID" value="KKM17347.1"/>
    <property type="molecule type" value="Genomic_DNA"/>
</dbReference>
<proteinExistence type="predicted"/>
<evidence type="ECO:0000259" key="1">
    <source>
        <dbReference type="PROSITE" id="PS51352"/>
    </source>
</evidence>
<reference evidence="2" key="1">
    <citation type="journal article" date="2015" name="Nature">
        <title>Complex archaea that bridge the gap between prokaryotes and eukaryotes.</title>
        <authorList>
            <person name="Spang A."/>
            <person name="Saw J.H."/>
            <person name="Jorgensen S.L."/>
            <person name="Zaremba-Niedzwiedzka K."/>
            <person name="Martijn J."/>
            <person name="Lind A.E."/>
            <person name="van Eijk R."/>
            <person name="Schleper C."/>
            <person name="Guy L."/>
            <person name="Ettema T.J."/>
        </authorList>
    </citation>
    <scope>NUCLEOTIDE SEQUENCE</scope>
</reference>
<protein>
    <recommendedName>
        <fullName evidence="1">Thioredoxin domain-containing protein</fullName>
    </recommendedName>
</protein>
<feature type="domain" description="Thioredoxin" evidence="1">
    <location>
        <begin position="1"/>
        <end position="137"/>
    </location>
</feature>
<comment type="caution">
    <text evidence="2">The sequence shown here is derived from an EMBL/GenBank/DDBJ whole genome shotgun (WGS) entry which is preliminary data.</text>
</comment>
<organism evidence="2">
    <name type="scientific">marine sediment metagenome</name>
    <dbReference type="NCBI Taxonomy" id="412755"/>
    <lineage>
        <taxon>unclassified sequences</taxon>
        <taxon>metagenomes</taxon>
        <taxon>ecological metagenomes</taxon>
    </lineage>
</organism>
<dbReference type="AlphaFoldDB" id="A0A0F9HQC9"/>
<dbReference type="InterPro" id="IPR036249">
    <property type="entry name" value="Thioredoxin-like_sf"/>
</dbReference>